<sequence>MTVPATHSISAAIQQLARQISQELAHLTPETSAHGAKHDSLLYIGQWQDAIPRAIWCDPDLEAIDVRCWGLIRTQAMTGSAVILSLHRLLQRQLGVSKPTVSKVLYVLRLTRWMSLCSELRNEAGQFKGHIYAIHDSPLALADAIYLDPNYLTFIKQQRQHQHPQIRHLSQNLWQSINNTITSQPGFLDEQGGRGIMNDFFQQVNGQNRMHTFNPQHRVNLVNLAQNQDKKLNLAQKTQVKKMNLAKNDRVKFFNPGLDQAESNKKQELSGAVKFFNRRPYITTTSSSCSSSCSSYLNKTTTTTTDSVLQTKKLTDEVCDPLTHPPDFNASERELAELYLKQVASELRQAILDETAAQMQAKRTSSKPIRNPVAFLGWLCHEQAKGNPVLTSLNIRYRDNRERKQRTDQQVRQKQQELAAMSELKKGSVNPSADKACQTKPTQQLREALNKTRKHK</sequence>
<accession>A0A177MW62</accession>
<name>A0A177MW62_9GAMM</name>
<evidence type="ECO:0000256" key="1">
    <source>
        <dbReference type="SAM" id="MobiDB-lite"/>
    </source>
</evidence>
<protein>
    <recommendedName>
        <fullName evidence="4">Helix-turn-helix domain-containing protein</fullName>
    </recommendedName>
</protein>
<feature type="region of interest" description="Disordered" evidence="1">
    <location>
        <begin position="423"/>
        <end position="456"/>
    </location>
</feature>
<proteinExistence type="predicted"/>
<dbReference type="AlphaFoldDB" id="A0A177MW62"/>
<dbReference type="EMBL" id="LUUI01000163">
    <property type="protein sequence ID" value="OAI09872.1"/>
    <property type="molecule type" value="Genomic_DNA"/>
</dbReference>
<reference evidence="2 3" key="1">
    <citation type="submission" date="2016-03" db="EMBL/GenBank/DDBJ databases">
        <authorList>
            <person name="Ploux O."/>
        </authorList>
    </citation>
    <scope>NUCLEOTIDE SEQUENCE [LARGE SCALE GENOMIC DNA]</scope>
    <source>
        <strain evidence="2 3">R-45370</strain>
    </source>
</reference>
<dbReference type="STRING" id="980561.A1359_17980"/>
<organism evidence="2 3">
    <name type="scientific">Methylomonas lenta</name>
    <dbReference type="NCBI Taxonomy" id="980561"/>
    <lineage>
        <taxon>Bacteria</taxon>
        <taxon>Pseudomonadati</taxon>
        <taxon>Pseudomonadota</taxon>
        <taxon>Gammaproteobacteria</taxon>
        <taxon>Methylococcales</taxon>
        <taxon>Methylococcaceae</taxon>
        <taxon>Methylomonas</taxon>
    </lineage>
</organism>
<dbReference type="OrthoDB" id="8556561at2"/>
<keyword evidence="3" id="KW-1185">Reference proteome</keyword>
<dbReference type="InterPro" id="IPR047749">
    <property type="entry name" value="STY4528-like"/>
</dbReference>
<dbReference type="NCBIfam" id="NF040582">
    <property type="entry name" value="STY4528_fam"/>
    <property type="match status" value="1"/>
</dbReference>
<evidence type="ECO:0008006" key="4">
    <source>
        <dbReference type="Google" id="ProtNLM"/>
    </source>
</evidence>
<dbReference type="RefSeq" id="WP_066987988.1">
    <property type="nucleotide sequence ID" value="NZ_LUUI01000163.1"/>
</dbReference>
<dbReference type="Proteomes" id="UP000078476">
    <property type="component" value="Unassembled WGS sequence"/>
</dbReference>
<evidence type="ECO:0000313" key="2">
    <source>
        <dbReference type="EMBL" id="OAI09872.1"/>
    </source>
</evidence>
<gene>
    <name evidence="2" type="ORF">A1359_17980</name>
</gene>
<evidence type="ECO:0000313" key="3">
    <source>
        <dbReference type="Proteomes" id="UP000078476"/>
    </source>
</evidence>
<comment type="caution">
    <text evidence="2">The sequence shown here is derived from an EMBL/GenBank/DDBJ whole genome shotgun (WGS) entry which is preliminary data.</text>
</comment>